<dbReference type="Proteomes" id="UP000553632">
    <property type="component" value="Unassembled WGS sequence"/>
</dbReference>
<gene>
    <name evidence="1" type="ORF">FOZ63_032319</name>
</gene>
<dbReference type="EMBL" id="JABANO010004545">
    <property type="protein sequence ID" value="KAF4755001.1"/>
    <property type="molecule type" value="Genomic_DNA"/>
</dbReference>
<accession>A0A7J6UCV2</accession>
<reference evidence="1 2" key="1">
    <citation type="submission" date="2020-04" db="EMBL/GenBank/DDBJ databases">
        <title>Perkinsus olseni comparative genomics.</title>
        <authorList>
            <person name="Bogema D.R."/>
        </authorList>
    </citation>
    <scope>NUCLEOTIDE SEQUENCE [LARGE SCALE GENOMIC DNA]</scope>
    <source>
        <strain evidence="1 2">ATCC PRA-207</strain>
    </source>
</reference>
<dbReference type="AlphaFoldDB" id="A0A7J6UCV2"/>
<evidence type="ECO:0000313" key="2">
    <source>
        <dbReference type="Proteomes" id="UP000553632"/>
    </source>
</evidence>
<proteinExistence type="predicted"/>
<sequence>MFYVREGKSPAEIMRTVCIRHFHPEITKQANTQKRFRQLGTSWPYWVQFGRYQQVDQCLIMLNKDIFVLYYQPTGAGSNWKGLAECPGGRGKGGTTLIPVDDLVAPKGVGGYRSCSRLFHYVIGDATSDAPTAVSKICDGLTGGGDSRQPGRVRTNPTNLPTRRRQMVNNRRTFTRPSFIDKRVPLSPLPKQRKGIACSSYDGRQAVSLHMMYDIGRSIWRLDGSCYAPGTNVMRKHLVTYVVTDRVLSQCKDLFYYLAPTARSNQAYTKAFCSLFISGSPTGSTGRAGNIRASRINTIDHCTLVDGDFFVIYHKRLSSSSRWTLDASCPDTRESDGVRRGLTKVVPFHVKSDDASCSQILQAEKIRSSISAAAAIKTICDRHFPGA</sequence>
<keyword evidence="2" id="KW-1185">Reference proteome</keyword>
<name>A0A7J6UCV2_PEROL</name>
<organism evidence="1 2">
    <name type="scientific">Perkinsus olseni</name>
    <name type="common">Perkinsus atlanticus</name>
    <dbReference type="NCBI Taxonomy" id="32597"/>
    <lineage>
        <taxon>Eukaryota</taxon>
        <taxon>Sar</taxon>
        <taxon>Alveolata</taxon>
        <taxon>Perkinsozoa</taxon>
        <taxon>Perkinsea</taxon>
        <taxon>Perkinsida</taxon>
        <taxon>Perkinsidae</taxon>
        <taxon>Perkinsus</taxon>
    </lineage>
</organism>
<comment type="caution">
    <text evidence="1">The sequence shown here is derived from an EMBL/GenBank/DDBJ whole genome shotgun (WGS) entry which is preliminary data.</text>
</comment>
<protein>
    <submittedName>
        <fullName evidence="1">Uncharacterized protein</fullName>
    </submittedName>
</protein>
<evidence type="ECO:0000313" key="1">
    <source>
        <dbReference type="EMBL" id="KAF4755001.1"/>
    </source>
</evidence>